<accession>J4DAZ5</accession>
<dbReference type="GeneID" id="20716690"/>
<dbReference type="Proteomes" id="UP000003786">
    <property type="component" value="Chromosome 4"/>
</dbReference>
<protein>
    <submittedName>
        <fullName evidence="1">Uncharacterized protein</fullName>
    </submittedName>
</protein>
<organism evidence="1 2">
    <name type="scientific">Theileria orientalis strain Shintoku</name>
    <dbReference type="NCBI Taxonomy" id="869250"/>
    <lineage>
        <taxon>Eukaryota</taxon>
        <taxon>Sar</taxon>
        <taxon>Alveolata</taxon>
        <taxon>Apicomplexa</taxon>
        <taxon>Aconoidasida</taxon>
        <taxon>Piroplasmida</taxon>
        <taxon>Theileriidae</taxon>
        <taxon>Theileria</taxon>
    </lineage>
</organism>
<sequence length="50" mass="5477">MGLWPSPSSFFATELHISTNATIIYALRKCVYLVCEVSDLFGSNVSSPSH</sequence>
<gene>
    <name evidence="1" type="ORF">TOT_040000639</name>
</gene>
<evidence type="ECO:0000313" key="2">
    <source>
        <dbReference type="Proteomes" id="UP000003786"/>
    </source>
</evidence>
<dbReference type="RefSeq" id="XP_009692571.1">
    <property type="nucleotide sequence ID" value="XM_009694276.1"/>
</dbReference>
<name>J4DAZ5_THEOR</name>
<reference evidence="1 2" key="1">
    <citation type="journal article" date="2012" name="MBio">
        <title>Comparative genome analysis of three eukaryotic parasites with differing abilities to transform leukocytes reveals key mediators of Theileria-induced leukocyte transformation.</title>
        <authorList>
            <person name="Hayashida K."/>
            <person name="Hara Y."/>
            <person name="Abe T."/>
            <person name="Yamasaki C."/>
            <person name="Toyoda A."/>
            <person name="Kosuge T."/>
            <person name="Suzuki Y."/>
            <person name="Sato Y."/>
            <person name="Kawashima S."/>
            <person name="Katayama T."/>
            <person name="Wakaguri H."/>
            <person name="Inoue N."/>
            <person name="Homma K."/>
            <person name="Tada-Umezaki M."/>
            <person name="Yagi Y."/>
            <person name="Fujii Y."/>
            <person name="Habara T."/>
            <person name="Kanehisa M."/>
            <person name="Watanabe H."/>
            <person name="Ito K."/>
            <person name="Gojobori T."/>
            <person name="Sugawara H."/>
            <person name="Imanishi T."/>
            <person name="Weir W."/>
            <person name="Gardner M."/>
            <person name="Pain A."/>
            <person name="Shiels B."/>
            <person name="Hattori M."/>
            <person name="Nene V."/>
            <person name="Sugimoto C."/>
        </authorList>
    </citation>
    <scope>NUCLEOTIDE SEQUENCE [LARGE SCALE GENOMIC DNA]</scope>
    <source>
        <strain evidence="1 2">Shintoku</strain>
    </source>
</reference>
<proteinExistence type="predicted"/>
<evidence type="ECO:0000313" key="1">
    <source>
        <dbReference type="EMBL" id="BAM42270.1"/>
    </source>
</evidence>
<dbReference type="EMBL" id="AP011949">
    <property type="protein sequence ID" value="BAM42270.1"/>
    <property type="molecule type" value="Genomic_DNA"/>
</dbReference>
<dbReference type="VEuPathDB" id="PiroplasmaDB:TOT_040000639"/>
<dbReference type="AlphaFoldDB" id="J4DAZ5"/>
<dbReference type="KEGG" id="tot:TOT_040000639"/>
<keyword evidence="2" id="KW-1185">Reference proteome</keyword>